<name>A0A2Z6P873_TRISU</name>
<evidence type="ECO:0000313" key="1">
    <source>
        <dbReference type="EMBL" id="GAU40039.1"/>
    </source>
</evidence>
<dbReference type="Proteomes" id="UP000242715">
    <property type="component" value="Unassembled WGS sequence"/>
</dbReference>
<gene>
    <name evidence="1" type="ORF">TSUD_258320</name>
</gene>
<organism evidence="1 2">
    <name type="scientific">Trifolium subterraneum</name>
    <name type="common">Subterranean clover</name>
    <dbReference type="NCBI Taxonomy" id="3900"/>
    <lineage>
        <taxon>Eukaryota</taxon>
        <taxon>Viridiplantae</taxon>
        <taxon>Streptophyta</taxon>
        <taxon>Embryophyta</taxon>
        <taxon>Tracheophyta</taxon>
        <taxon>Spermatophyta</taxon>
        <taxon>Magnoliopsida</taxon>
        <taxon>eudicotyledons</taxon>
        <taxon>Gunneridae</taxon>
        <taxon>Pentapetalae</taxon>
        <taxon>rosids</taxon>
        <taxon>fabids</taxon>
        <taxon>Fabales</taxon>
        <taxon>Fabaceae</taxon>
        <taxon>Papilionoideae</taxon>
        <taxon>50 kb inversion clade</taxon>
        <taxon>NPAAA clade</taxon>
        <taxon>Hologalegina</taxon>
        <taxon>IRL clade</taxon>
        <taxon>Trifolieae</taxon>
        <taxon>Trifolium</taxon>
    </lineage>
</organism>
<evidence type="ECO:0000313" key="2">
    <source>
        <dbReference type="Proteomes" id="UP000242715"/>
    </source>
</evidence>
<dbReference type="AlphaFoldDB" id="A0A2Z6P873"/>
<protein>
    <submittedName>
        <fullName evidence="1">Uncharacterized protein</fullName>
    </submittedName>
</protein>
<sequence length="244" mass="27377">MEEENWKKHTLIASNPDKENKFVLDPAAISNTAADLVEEQKRHVSEPLKNSLTSTSMPSTEKKVVLTVVVAETPQQHTFFIFQLYDFPIDLFNPGGTTTTSVCDPHDWFSKFLNPCYVVFDPGGDEYRFRSSPTSNLGNFYSTTLLQMPWDRGKLSVYEPLFAAFVRKIRSITSLAIVLFLARGAASGLPWVPWSSKNADECTLIVAVRHVKGEDEVLVQEWREGVGQLSIKLHIMLVAPLAIC</sequence>
<accession>A0A2Z6P873</accession>
<reference evidence="2" key="1">
    <citation type="journal article" date="2017" name="Front. Plant Sci.">
        <title>Climate Clever Clovers: New Paradigm to Reduce the Environmental Footprint of Ruminants by Breeding Low Methanogenic Forages Utilizing Haplotype Variation.</title>
        <authorList>
            <person name="Kaur P."/>
            <person name="Appels R."/>
            <person name="Bayer P.E."/>
            <person name="Keeble-Gagnere G."/>
            <person name="Wang J."/>
            <person name="Hirakawa H."/>
            <person name="Shirasawa K."/>
            <person name="Vercoe P."/>
            <person name="Stefanova K."/>
            <person name="Durmic Z."/>
            <person name="Nichols P."/>
            <person name="Revell C."/>
            <person name="Isobe S.N."/>
            <person name="Edwards D."/>
            <person name="Erskine W."/>
        </authorList>
    </citation>
    <scope>NUCLEOTIDE SEQUENCE [LARGE SCALE GENOMIC DNA]</scope>
    <source>
        <strain evidence="2">cv. Daliak</strain>
    </source>
</reference>
<keyword evidence="2" id="KW-1185">Reference proteome</keyword>
<proteinExistence type="predicted"/>
<dbReference type="EMBL" id="DF973788">
    <property type="protein sequence ID" value="GAU40039.1"/>
    <property type="molecule type" value="Genomic_DNA"/>
</dbReference>
<dbReference type="OrthoDB" id="10590304at2759"/>